<comment type="caution">
    <text evidence="2">The sequence shown here is derived from an EMBL/GenBank/DDBJ whole genome shotgun (WGS) entry which is preliminary data.</text>
</comment>
<dbReference type="Proteomes" id="UP000494206">
    <property type="component" value="Unassembled WGS sequence"/>
</dbReference>
<protein>
    <submittedName>
        <fullName evidence="2">Uncharacterized protein</fullName>
    </submittedName>
</protein>
<evidence type="ECO:0000313" key="3">
    <source>
        <dbReference type="Proteomes" id="UP000494206"/>
    </source>
</evidence>
<evidence type="ECO:0000313" key="2">
    <source>
        <dbReference type="EMBL" id="CAB3403254.1"/>
    </source>
</evidence>
<name>A0A8S1EQS6_9PELO</name>
<dbReference type="AlphaFoldDB" id="A0A8S1EQS6"/>
<keyword evidence="1" id="KW-0472">Membrane</keyword>
<gene>
    <name evidence="2" type="ORF">CBOVIS_LOCUS5755</name>
</gene>
<sequence>MHADEYGLVTKYVDSHNVYRPFYSMFEKKSGLETFCISNHDISHGQFAIFLRRRTPVEASTNESPIALPLLQHRPQSLVEESETLYTDSVFWLFVCTFIYLCAFIVTQMFTSKPIALDTDMVFNHCRISRHSISILQILPMPSD</sequence>
<evidence type="ECO:0000256" key="1">
    <source>
        <dbReference type="SAM" id="Phobius"/>
    </source>
</evidence>
<keyword evidence="1" id="KW-0812">Transmembrane</keyword>
<keyword evidence="1" id="KW-1133">Transmembrane helix</keyword>
<keyword evidence="3" id="KW-1185">Reference proteome</keyword>
<dbReference type="EMBL" id="CADEPM010000003">
    <property type="protein sequence ID" value="CAB3403254.1"/>
    <property type="molecule type" value="Genomic_DNA"/>
</dbReference>
<reference evidence="2 3" key="1">
    <citation type="submission" date="2020-04" db="EMBL/GenBank/DDBJ databases">
        <authorList>
            <person name="Laetsch R D."/>
            <person name="Stevens L."/>
            <person name="Kumar S."/>
            <person name="Blaxter L. M."/>
        </authorList>
    </citation>
    <scope>NUCLEOTIDE SEQUENCE [LARGE SCALE GENOMIC DNA]</scope>
</reference>
<accession>A0A8S1EQS6</accession>
<organism evidence="2 3">
    <name type="scientific">Caenorhabditis bovis</name>
    <dbReference type="NCBI Taxonomy" id="2654633"/>
    <lineage>
        <taxon>Eukaryota</taxon>
        <taxon>Metazoa</taxon>
        <taxon>Ecdysozoa</taxon>
        <taxon>Nematoda</taxon>
        <taxon>Chromadorea</taxon>
        <taxon>Rhabditida</taxon>
        <taxon>Rhabditina</taxon>
        <taxon>Rhabditomorpha</taxon>
        <taxon>Rhabditoidea</taxon>
        <taxon>Rhabditidae</taxon>
        <taxon>Peloderinae</taxon>
        <taxon>Caenorhabditis</taxon>
    </lineage>
</organism>
<feature type="transmembrane region" description="Helical" evidence="1">
    <location>
        <begin position="90"/>
        <end position="111"/>
    </location>
</feature>
<proteinExistence type="predicted"/>